<evidence type="ECO:0000259" key="4">
    <source>
        <dbReference type="Pfam" id="PF10254"/>
    </source>
</evidence>
<keyword evidence="2" id="KW-0597">Phosphoprotein</keyword>
<dbReference type="GO" id="GO:0044325">
    <property type="term" value="F:transmembrane transporter binding"/>
    <property type="evidence" value="ECO:0007669"/>
    <property type="project" value="TreeGrafter"/>
</dbReference>
<feature type="region of interest" description="Disordered" evidence="3">
    <location>
        <begin position="347"/>
        <end position="382"/>
    </location>
</feature>
<reference evidence="7" key="1">
    <citation type="submission" date="2018-06" db="EMBL/GenBank/DDBJ databases">
        <title>Genome assembly of Danube salmon.</title>
        <authorList>
            <person name="Macqueen D.J."/>
            <person name="Gundappa M.K."/>
        </authorList>
    </citation>
    <scope>NUCLEOTIDE SEQUENCE [LARGE SCALE GENOMIC DNA]</scope>
</reference>
<comment type="similarity">
    <text evidence="1">Belongs to the PACS family.</text>
</comment>
<feature type="domain" description="Phosphofurin acidic cluster sorting protein 1/2 C-terminal" evidence="4">
    <location>
        <begin position="391"/>
        <end position="575"/>
    </location>
</feature>
<proteinExistence type="inferred from homology"/>
<evidence type="ECO:0000256" key="1">
    <source>
        <dbReference type="ARBA" id="ARBA00008590"/>
    </source>
</evidence>
<dbReference type="Pfam" id="PF10254">
    <property type="entry name" value="Pacs-1"/>
    <property type="match status" value="2"/>
</dbReference>
<keyword evidence="7" id="KW-1185">Reference proteome</keyword>
<feature type="domain" description="Phosphofurin acidic cluster sorting protein 1/2 N-terminal C2" evidence="5">
    <location>
        <begin position="22"/>
        <end position="151"/>
    </location>
</feature>
<dbReference type="InterPro" id="IPR057541">
    <property type="entry name" value="PACS1/2_N"/>
</dbReference>
<feature type="domain" description="Phosphofurin acidic cluster sorting protein 1/2 C-terminal" evidence="4">
    <location>
        <begin position="585"/>
        <end position="765"/>
    </location>
</feature>
<name>A0A4W5M7R5_9TELE</name>
<dbReference type="PANTHER" id="PTHR13280">
    <property type="entry name" value="PHOSPHOFURIN ACIDIC CLUSTER SORTING PROTEIN"/>
    <property type="match status" value="1"/>
</dbReference>
<feature type="compositionally biased region" description="Acidic residues" evidence="3">
    <location>
        <begin position="205"/>
        <end position="222"/>
    </location>
</feature>
<evidence type="ECO:0000259" key="5">
    <source>
        <dbReference type="Pfam" id="PF25332"/>
    </source>
</evidence>
<dbReference type="Ensembl" id="ENSHHUT00000036125.1">
    <property type="protein sequence ID" value="ENSHHUP00000034736.1"/>
    <property type="gene ID" value="ENSHHUG00000021572.1"/>
</dbReference>
<dbReference type="AlphaFoldDB" id="A0A4W5M7R5"/>
<dbReference type="Proteomes" id="UP000314982">
    <property type="component" value="Unassembled WGS sequence"/>
</dbReference>
<organism evidence="6 7">
    <name type="scientific">Hucho hucho</name>
    <name type="common">huchen</name>
    <dbReference type="NCBI Taxonomy" id="62062"/>
    <lineage>
        <taxon>Eukaryota</taxon>
        <taxon>Metazoa</taxon>
        <taxon>Chordata</taxon>
        <taxon>Craniata</taxon>
        <taxon>Vertebrata</taxon>
        <taxon>Euteleostomi</taxon>
        <taxon>Actinopterygii</taxon>
        <taxon>Neopterygii</taxon>
        <taxon>Teleostei</taxon>
        <taxon>Protacanthopterygii</taxon>
        <taxon>Salmoniformes</taxon>
        <taxon>Salmonidae</taxon>
        <taxon>Salmoninae</taxon>
        <taxon>Hucho</taxon>
    </lineage>
</organism>
<dbReference type="Pfam" id="PF25332">
    <property type="entry name" value="C2_PACS_N"/>
    <property type="match status" value="1"/>
</dbReference>
<reference evidence="6" key="2">
    <citation type="submission" date="2025-08" db="UniProtKB">
        <authorList>
            <consortium name="Ensembl"/>
        </authorList>
    </citation>
    <scope>IDENTIFICATION</scope>
</reference>
<sequence>LSNREGLRMGSNSGGSDGPMPVPMNLFATWEIDRSSPSCVPRLCSLTLKKLIVLKELDRELSSVVIAVKIQGSKRILRSNEYVLPPDGLMETDLELTFSLQYPHFLKRDANRLQIMLQRRKRYKNRTILGYKTLAVGVINMAEVMQHPTDGAQILGLHSNVKEVPVRAAELSVYSLSSQPIDHEDGSGQPGTKAKALDRSPDMDNYSEDDDDSYSSEQEASDDAVQPVVRHSTSYMDQTQEVEEDLDLLYDSLEVYNQSDSGPEMEDNESVLSTPKPKLKPFFEGMSHSSSQTEIGSLHSQKSQPRDLALFVNTFFLLRFLSSGSTWLSASLGPCLFVVHSKAENKLQRRPRSTSMKDRQNSKAQSDRTSSIDSETSPESRIAVQVPRKSVYDQLNQILISDEQLPESIILINTTDWQGQYLSEILHEHSQPIVCTISGADVHAAFNTIVTRIQRFCNCNAQTPPTIKVAVAGDQSYLSTILRCFVEQLANKTPDWLSYIRFLVIPVGTHPLAKHMSSFDSKFNNIFMDAGWRDLFGRLEAPTSVSLDNIDVAGRVSQYLAGASVSHQCPISEITRLNQIKIINMLASPPPQPGPPYMKDLTCTPPPSPSVSATLAGAGSPVTGGEVMGLQVDYWTCHGVDKKKEGEKRDVGIKNTLKSNFRSLQVSRIPNGGELTPPPGMAMTVVMKEKNKKVIFLSKKPKEKEVDSKSQVIEGISRLICTAKHQHTMLRVSIDGVEWNDVKFFQLAAQWPTHVKHFPVGIFGYTKPTM</sequence>
<dbReference type="InterPro" id="IPR019381">
    <property type="entry name" value="PACS1/2_C"/>
</dbReference>
<feature type="region of interest" description="Disordered" evidence="3">
    <location>
        <begin position="178"/>
        <end position="228"/>
    </location>
</feature>
<evidence type="ECO:0000313" key="7">
    <source>
        <dbReference type="Proteomes" id="UP000314982"/>
    </source>
</evidence>
<feature type="region of interest" description="Disordered" evidence="3">
    <location>
        <begin position="1"/>
        <end position="20"/>
    </location>
</feature>
<feature type="compositionally biased region" description="Polar residues" evidence="3">
    <location>
        <begin position="362"/>
        <end position="379"/>
    </location>
</feature>
<evidence type="ECO:0000256" key="3">
    <source>
        <dbReference type="SAM" id="MobiDB-lite"/>
    </source>
</evidence>
<dbReference type="PANTHER" id="PTHR13280:SF14">
    <property type="entry name" value="PHOSPHOFURIN ACIDIC CLUSTER SORTING PROTEIN 1"/>
    <property type="match status" value="1"/>
</dbReference>
<accession>A0A4W5M7R5</accession>
<evidence type="ECO:0000313" key="6">
    <source>
        <dbReference type="Ensembl" id="ENSHHUP00000034736.1"/>
    </source>
</evidence>
<reference evidence="6" key="3">
    <citation type="submission" date="2025-09" db="UniProtKB">
        <authorList>
            <consortium name="Ensembl"/>
        </authorList>
    </citation>
    <scope>IDENTIFICATION</scope>
</reference>
<dbReference type="GO" id="GO:0072659">
    <property type="term" value="P:protein localization to plasma membrane"/>
    <property type="evidence" value="ECO:0007669"/>
    <property type="project" value="TreeGrafter"/>
</dbReference>
<dbReference type="GeneTree" id="ENSGT00950000183209"/>
<protein>
    <submittedName>
        <fullName evidence="6">Si:ch211-126j24.1</fullName>
    </submittedName>
</protein>
<evidence type="ECO:0000256" key="2">
    <source>
        <dbReference type="ARBA" id="ARBA00022553"/>
    </source>
</evidence>